<proteinExistence type="predicted"/>
<dbReference type="Gene3D" id="1.25.40.10">
    <property type="entry name" value="Tetratricopeptide repeat domain"/>
    <property type="match status" value="1"/>
</dbReference>
<dbReference type="AlphaFoldDB" id="A0A7W0CSI6"/>
<dbReference type="RefSeq" id="WP_312894970.1">
    <property type="nucleotide sequence ID" value="NZ_JACDUR010000009.1"/>
</dbReference>
<name>A0A7W0CSI6_9ACTN</name>
<dbReference type="InterPro" id="IPR011990">
    <property type="entry name" value="TPR-like_helical_dom_sf"/>
</dbReference>
<gene>
    <name evidence="1" type="ORF">HNR30_007897</name>
</gene>
<protein>
    <submittedName>
        <fullName evidence="1">Tetratricopeptide (TPR) repeat protein</fullName>
    </submittedName>
</protein>
<sequence length="162" mass="17721">MLTAQGEFYEAESLLSDCLQVCQERGELFVSSYAHWALSVPRLVSGRAQEALSNAQESLRIKRHFHDTLGTLIALETMARIYTALDEPGIAATLLGALQQNWMSAGLPQLGAPFLSVDHEKCVKECQRALGDDGYRRAFDSGKRFDLDEASALALGELDASS</sequence>
<evidence type="ECO:0000313" key="2">
    <source>
        <dbReference type="Proteomes" id="UP000530928"/>
    </source>
</evidence>
<reference evidence="1 2" key="1">
    <citation type="submission" date="2020-07" db="EMBL/GenBank/DDBJ databases">
        <title>Genomic Encyclopedia of Type Strains, Phase IV (KMG-IV): sequencing the most valuable type-strain genomes for metagenomic binning, comparative biology and taxonomic classification.</title>
        <authorList>
            <person name="Goeker M."/>
        </authorList>
    </citation>
    <scope>NUCLEOTIDE SEQUENCE [LARGE SCALE GENOMIC DNA]</scope>
    <source>
        <strain evidence="1 2">DSM 45533</strain>
    </source>
</reference>
<dbReference type="EMBL" id="JACDUR010000009">
    <property type="protein sequence ID" value="MBA2896506.1"/>
    <property type="molecule type" value="Genomic_DNA"/>
</dbReference>
<accession>A0A7W0CSI6</accession>
<evidence type="ECO:0000313" key="1">
    <source>
        <dbReference type="EMBL" id="MBA2896506.1"/>
    </source>
</evidence>
<dbReference type="SUPFAM" id="SSF48452">
    <property type="entry name" value="TPR-like"/>
    <property type="match status" value="1"/>
</dbReference>
<keyword evidence="2" id="KW-1185">Reference proteome</keyword>
<comment type="caution">
    <text evidence="1">The sequence shown here is derived from an EMBL/GenBank/DDBJ whole genome shotgun (WGS) entry which is preliminary data.</text>
</comment>
<dbReference type="Proteomes" id="UP000530928">
    <property type="component" value="Unassembled WGS sequence"/>
</dbReference>
<organism evidence="1 2">
    <name type="scientific">Nonomuraea soli</name>
    <dbReference type="NCBI Taxonomy" id="1032476"/>
    <lineage>
        <taxon>Bacteria</taxon>
        <taxon>Bacillati</taxon>
        <taxon>Actinomycetota</taxon>
        <taxon>Actinomycetes</taxon>
        <taxon>Streptosporangiales</taxon>
        <taxon>Streptosporangiaceae</taxon>
        <taxon>Nonomuraea</taxon>
    </lineage>
</organism>